<keyword evidence="1" id="KW-0156">Chromatin regulator</keyword>
<name>A0A0D2D8R3_9EURO</name>
<evidence type="ECO:0000256" key="2">
    <source>
        <dbReference type="SAM" id="MobiDB-lite"/>
    </source>
</evidence>
<dbReference type="GO" id="GO:0006355">
    <property type="term" value="P:regulation of DNA-templated transcription"/>
    <property type="evidence" value="ECO:0007669"/>
    <property type="project" value="TreeGrafter"/>
</dbReference>
<dbReference type="SMART" id="SM00317">
    <property type="entry name" value="SET"/>
    <property type="match status" value="1"/>
</dbReference>
<feature type="compositionally biased region" description="Basic and acidic residues" evidence="2">
    <location>
        <begin position="99"/>
        <end position="115"/>
    </location>
</feature>
<accession>A0A0D2D8R3</accession>
<feature type="region of interest" description="Disordered" evidence="2">
    <location>
        <begin position="1"/>
        <end position="38"/>
    </location>
</feature>
<dbReference type="GO" id="GO:0006325">
    <property type="term" value="P:chromatin organization"/>
    <property type="evidence" value="ECO:0007669"/>
    <property type="project" value="UniProtKB-KW"/>
</dbReference>
<evidence type="ECO:0000313" key="5">
    <source>
        <dbReference type="Proteomes" id="UP000054466"/>
    </source>
</evidence>
<dbReference type="AlphaFoldDB" id="A0A0D2D8R3"/>
<feature type="compositionally biased region" description="Low complexity" evidence="2">
    <location>
        <begin position="794"/>
        <end position="817"/>
    </location>
</feature>
<dbReference type="InterPro" id="IPR046341">
    <property type="entry name" value="SET_dom_sf"/>
</dbReference>
<dbReference type="Proteomes" id="UP000054466">
    <property type="component" value="Unassembled WGS sequence"/>
</dbReference>
<dbReference type="Gene3D" id="2.170.270.10">
    <property type="entry name" value="SET domain"/>
    <property type="match status" value="1"/>
</dbReference>
<feature type="compositionally biased region" description="Polar residues" evidence="2">
    <location>
        <begin position="891"/>
        <end position="901"/>
    </location>
</feature>
<dbReference type="OrthoDB" id="1928087at2759"/>
<dbReference type="InterPro" id="IPR011011">
    <property type="entry name" value="Znf_FYVE_PHD"/>
</dbReference>
<dbReference type="PROSITE" id="PS50280">
    <property type="entry name" value="SET"/>
    <property type="match status" value="1"/>
</dbReference>
<feature type="compositionally biased region" description="Polar residues" evidence="2">
    <location>
        <begin position="478"/>
        <end position="494"/>
    </location>
</feature>
<dbReference type="GO" id="GO:0034967">
    <property type="term" value="C:Set3 complex"/>
    <property type="evidence" value="ECO:0007669"/>
    <property type="project" value="TreeGrafter"/>
</dbReference>
<dbReference type="RefSeq" id="XP_016252295.1">
    <property type="nucleotide sequence ID" value="XM_016390393.1"/>
</dbReference>
<organism evidence="4 5">
    <name type="scientific">Cladophialophora immunda</name>
    <dbReference type="NCBI Taxonomy" id="569365"/>
    <lineage>
        <taxon>Eukaryota</taxon>
        <taxon>Fungi</taxon>
        <taxon>Dikarya</taxon>
        <taxon>Ascomycota</taxon>
        <taxon>Pezizomycotina</taxon>
        <taxon>Eurotiomycetes</taxon>
        <taxon>Chaetothyriomycetidae</taxon>
        <taxon>Chaetothyriales</taxon>
        <taxon>Herpotrichiellaceae</taxon>
        <taxon>Cladophialophora</taxon>
    </lineage>
</organism>
<dbReference type="InterPro" id="IPR013083">
    <property type="entry name" value="Znf_RING/FYVE/PHD"/>
</dbReference>
<sequence length="989" mass="107395">MTESSLLTTHPTPTHYPVTAAPSLASPLPNGSLSDTNAQDEEEYTIKCICIYADDDGNTVYCPKCDTWQHIECYYHGKKVPEEHFCADCFPRDLDVKKATERQRRHREALDGGDRKVKRPTSKSQRKKHKDTSATAEQVNGWHHDRHESVASARDGPPAKKPKTSHRTSGSVISTNGESRKRATSTAQSYPSPSKSPQDLFRFPAIPTYTTDFLELYERDEGNTNARDNEQTIQATNMLFAWRTDPSLVVSSPGQQPTAKAPFVRANHALDQSTWPEVSVETIQKKDVEYEGRCPTWRFLRVQSSVKKDEIVGEVRGQVGMLEEYCQQKSSSNRWQELRHPDPFVFFHPHMDIYIDSRKSGTRFRYLRRSCRPNVTLKTFVSDNETRHCFVASKDIPAGAELTTMWFLDSAMFATDDSEQAQNRRLDWVSRVLANFGDCACDAGQACLLAPFDRRYPAKPAESAPKEKGGRKKKSKMNHTISPFSTGHATNSRAGSEPKALEDEDQFDRRSTSGSSRSGMLSRDITPVNVAALDADPVLGNGLTARELRKIQMAEKAFAQREQEKKDSSGQGQQRKKKRTSGGSTLSTPNANASKQLGHQFTSHPHTPNNHPLKFSDGLSGSPPPPRGSAGRGKSTETSGRVDSRIQRPVYVSVAVQTDPEQSDMPIPPPAKRRKFCTPTQRLLRKLLEVRASHGQPCSLQGLPASASSQQSLVHTAKTEDVEMKDANDSADTRSVMSAETDGQSPPGSSSPINVGATTYPLPSQAAHTFKAFRSSPAPKLHLSTLPPVPVFPTSATSASSSSTSATTPGLTSTATAQSPIPLNSASSGSYPAAINSIVTPSPARKKLSLGDYMSRRLASTPSTEKSQAQAILGAGETETSKAIAEAGQPSPGSVESTPGNARSVEVPGQPTPQAGLPGGAAKDTSMKEAEEPAYSPPDVLPPGAIPASSPPKVRSAVPASNETISIPKEMSNVLAQLAQIHNESRGVR</sequence>
<keyword evidence="5" id="KW-1185">Reference proteome</keyword>
<feature type="compositionally biased region" description="Polar residues" evidence="2">
    <location>
        <begin position="733"/>
        <end position="757"/>
    </location>
</feature>
<evidence type="ECO:0000313" key="4">
    <source>
        <dbReference type="EMBL" id="KIW32079.1"/>
    </source>
</evidence>
<dbReference type="Pfam" id="PF00856">
    <property type="entry name" value="SET"/>
    <property type="match status" value="1"/>
</dbReference>
<feature type="compositionally biased region" description="Polar residues" evidence="2">
    <location>
        <begin position="167"/>
        <end position="177"/>
    </location>
</feature>
<dbReference type="STRING" id="569365.A0A0D2D8R3"/>
<dbReference type="Gene3D" id="3.30.40.10">
    <property type="entry name" value="Zinc/RING finger domain, C3HC4 (zinc finger)"/>
    <property type="match status" value="1"/>
</dbReference>
<dbReference type="SUPFAM" id="SSF57903">
    <property type="entry name" value="FYVE/PHD zinc finger"/>
    <property type="match status" value="1"/>
</dbReference>
<dbReference type="InterPro" id="IPR001214">
    <property type="entry name" value="SET_dom"/>
</dbReference>
<feature type="compositionally biased region" description="Polar residues" evidence="2">
    <location>
        <begin position="818"/>
        <end position="830"/>
    </location>
</feature>
<dbReference type="SUPFAM" id="SSF82199">
    <property type="entry name" value="SET domain"/>
    <property type="match status" value="1"/>
</dbReference>
<feature type="region of interest" description="Disordered" evidence="2">
    <location>
        <begin position="458"/>
        <end position="521"/>
    </location>
</feature>
<feature type="region of interest" description="Disordered" evidence="2">
    <location>
        <begin position="794"/>
        <end position="960"/>
    </location>
</feature>
<feature type="compositionally biased region" description="Low complexity" evidence="2">
    <location>
        <begin position="1"/>
        <end position="15"/>
    </location>
</feature>
<dbReference type="HOGENOM" id="CLU_009510_0_0_1"/>
<feature type="compositionally biased region" description="Polar residues" evidence="2">
    <location>
        <begin position="184"/>
        <end position="197"/>
    </location>
</feature>
<dbReference type="GeneID" id="27342847"/>
<feature type="compositionally biased region" description="Pro residues" evidence="2">
    <location>
        <begin position="935"/>
        <end position="945"/>
    </location>
</feature>
<dbReference type="GO" id="GO:0070210">
    <property type="term" value="C:Rpd3L-Expanded complex"/>
    <property type="evidence" value="ECO:0007669"/>
    <property type="project" value="TreeGrafter"/>
</dbReference>
<feature type="region of interest" description="Disordered" evidence="2">
    <location>
        <begin position="554"/>
        <end position="676"/>
    </location>
</feature>
<feature type="compositionally biased region" description="Polar residues" evidence="2">
    <location>
        <begin position="858"/>
        <end position="870"/>
    </location>
</feature>
<feature type="region of interest" description="Disordered" evidence="2">
    <location>
        <begin position="701"/>
        <end position="759"/>
    </location>
</feature>
<feature type="compositionally biased region" description="Basic and acidic residues" evidence="2">
    <location>
        <begin position="717"/>
        <end position="732"/>
    </location>
</feature>
<protein>
    <recommendedName>
        <fullName evidence="3">SET domain-containing protein</fullName>
    </recommendedName>
</protein>
<feature type="compositionally biased region" description="Low complexity" evidence="2">
    <location>
        <begin position="512"/>
        <end position="521"/>
    </location>
</feature>
<proteinExistence type="predicted"/>
<dbReference type="VEuPathDB" id="FungiDB:PV07_03653"/>
<dbReference type="PANTHER" id="PTHR46462">
    <property type="entry name" value="UPSET, ISOFORM A"/>
    <property type="match status" value="1"/>
</dbReference>
<reference evidence="4 5" key="1">
    <citation type="submission" date="2015-01" db="EMBL/GenBank/DDBJ databases">
        <title>The Genome Sequence of Cladophialophora immunda CBS83496.</title>
        <authorList>
            <consortium name="The Broad Institute Genomics Platform"/>
            <person name="Cuomo C."/>
            <person name="de Hoog S."/>
            <person name="Gorbushina A."/>
            <person name="Stielow B."/>
            <person name="Teixiera M."/>
            <person name="Abouelleil A."/>
            <person name="Chapman S.B."/>
            <person name="Priest M."/>
            <person name="Young S.K."/>
            <person name="Wortman J."/>
            <person name="Nusbaum C."/>
            <person name="Birren B."/>
        </authorList>
    </citation>
    <scope>NUCLEOTIDE SEQUENCE [LARGE SCALE GENOMIC DNA]</scope>
    <source>
        <strain evidence="4 5">CBS 83496</strain>
    </source>
</reference>
<feature type="compositionally biased region" description="Basic residues" evidence="2">
    <location>
        <begin position="116"/>
        <end position="130"/>
    </location>
</feature>
<evidence type="ECO:0000256" key="1">
    <source>
        <dbReference type="ARBA" id="ARBA00022853"/>
    </source>
</evidence>
<dbReference type="PANTHER" id="PTHR46462:SF3">
    <property type="entry name" value="UPSET, ISOFORM A"/>
    <property type="match status" value="1"/>
</dbReference>
<feature type="compositionally biased region" description="Basic and acidic residues" evidence="2">
    <location>
        <begin position="554"/>
        <end position="568"/>
    </location>
</feature>
<feature type="domain" description="SET" evidence="3">
    <location>
        <begin position="276"/>
        <end position="407"/>
    </location>
</feature>
<gene>
    <name evidence="4" type="ORF">PV07_03653</name>
</gene>
<evidence type="ECO:0000259" key="3">
    <source>
        <dbReference type="PROSITE" id="PS50280"/>
    </source>
</evidence>
<feature type="region of interest" description="Disordered" evidence="2">
    <location>
        <begin position="99"/>
        <end position="201"/>
    </location>
</feature>
<dbReference type="EMBL" id="KN847041">
    <property type="protein sequence ID" value="KIW32079.1"/>
    <property type="molecule type" value="Genomic_DNA"/>
</dbReference>
<feature type="compositionally biased region" description="Polar residues" evidence="2">
    <location>
        <begin position="581"/>
        <end position="610"/>
    </location>
</feature>